<dbReference type="EMBL" id="VLXZ01000013">
    <property type="protein sequence ID" value="TSB45287.1"/>
    <property type="molecule type" value="Genomic_DNA"/>
</dbReference>
<proteinExistence type="predicted"/>
<feature type="transmembrane region" description="Helical" evidence="1">
    <location>
        <begin position="501"/>
        <end position="526"/>
    </location>
</feature>
<sequence length="648" mass="69122">MESEKIDVDDLAKKFDSSSRFRVMKGKMGIFVAAIAVAMSVFHLLTAGVISMNSMQHRAVHLTFAIVLIFLLYPATKKSNKSAPSIVDYVLTALGAAGVGYLAVMFEDIARRGINTTTLDLVMGFITMVLVLEAARRSMGKQLPIIGLAFLLYAYLGPYLPGVLGHRGISIDILIERMYLGNEGIFGIALGVSATYVFLFVLFGAFLNGTGMSSLFTNGAIAVAGSRPGGPAKVSVLASGSLGMINGSAVANVATTGIFSIPLMQRVGYKKNFAASVEAVSSTGGQIMPPIMGAAAFVMAEFLGIPFTHIIVAAIIPALLYFVAVWFMVHFEAKKTGIQGIARDQLPDLKKILKQRGHLIAPIILLLIMLFNGFTPIYAAFFAIISTYLIAFIRKETRMSFKDLLHTLAEGAKGTVVIAIATAVVGFVIGVVNLTGIGLQLTNMILALAQGQLFLTLLLTMIACIIVGMGLPSTAAYIVAVVVAAPALINLGVAPIAAHMFVFYYACLSNITPPVAMASYTAAALANANPTQVSWTAVRLGLAGFIVPFFFIYSPSLLLQSNFSISIVITIVAAIVGIYALSTAVIGYWIEHMNLIERVLMFAASVVLIYSGLFTDAIGIVLIGLTFILQKRKQKNRVFKQPSHGQAM</sequence>
<reference evidence="3 4" key="1">
    <citation type="submission" date="2019-07" db="EMBL/GenBank/DDBJ databases">
        <authorList>
            <person name="Park Y.J."/>
            <person name="Jeong S.E."/>
            <person name="Jung H.S."/>
        </authorList>
    </citation>
    <scope>NUCLEOTIDE SEQUENCE [LARGE SCALE GENOMIC DNA]</scope>
    <source>
        <strain evidence="4">P16(2019)</strain>
    </source>
</reference>
<keyword evidence="1" id="KW-1133">Transmembrane helix</keyword>
<feature type="transmembrane region" description="Helical" evidence="1">
    <location>
        <begin position="310"/>
        <end position="329"/>
    </location>
</feature>
<dbReference type="AlphaFoldDB" id="A0A553ZV01"/>
<feature type="transmembrane region" description="Helical" evidence="1">
    <location>
        <begin position="112"/>
        <end position="131"/>
    </location>
</feature>
<feature type="transmembrane region" description="Helical" evidence="1">
    <location>
        <begin position="359"/>
        <end position="391"/>
    </location>
</feature>
<evidence type="ECO:0000259" key="2">
    <source>
        <dbReference type="Pfam" id="PF06808"/>
    </source>
</evidence>
<gene>
    <name evidence="3" type="ORF">FN960_17610</name>
</gene>
<evidence type="ECO:0000313" key="4">
    <source>
        <dbReference type="Proteomes" id="UP000318521"/>
    </source>
</evidence>
<feature type="transmembrane region" description="Helical" evidence="1">
    <location>
        <begin position="475"/>
        <end position="494"/>
    </location>
</feature>
<name>A0A553ZV01_9BACI</name>
<feature type="transmembrane region" description="Helical" evidence="1">
    <location>
        <begin position="287"/>
        <end position="304"/>
    </location>
</feature>
<protein>
    <submittedName>
        <fullName evidence="3">TRAP transporter permease</fullName>
    </submittedName>
</protein>
<feature type="transmembrane region" description="Helical" evidence="1">
    <location>
        <begin position="602"/>
        <end position="629"/>
    </location>
</feature>
<feature type="transmembrane region" description="Helical" evidence="1">
    <location>
        <begin position="58"/>
        <end position="74"/>
    </location>
</feature>
<keyword evidence="4" id="KW-1185">Reference proteome</keyword>
<dbReference type="Pfam" id="PF06808">
    <property type="entry name" value="DctM"/>
    <property type="match status" value="1"/>
</dbReference>
<dbReference type="OrthoDB" id="9759894at2"/>
<dbReference type="InterPro" id="IPR010656">
    <property type="entry name" value="DctM"/>
</dbReference>
<organism evidence="3 4">
    <name type="scientific">Alkalicoccobacillus porphyridii</name>
    <dbReference type="NCBI Taxonomy" id="2597270"/>
    <lineage>
        <taxon>Bacteria</taxon>
        <taxon>Bacillati</taxon>
        <taxon>Bacillota</taxon>
        <taxon>Bacilli</taxon>
        <taxon>Bacillales</taxon>
        <taxon>Bacillaceae</taxon>
        <taxon>Alkalicoccobacillus</taxon>
    </lineage>
</organism>
<accession>A0A553ZV01</accession>
<dbReference type="InterPro" id="IPR011853">
    <property type="entry name" value="TRAP_DctM-Dct_fused"/>
</dbReference>
<dbReference type="NCBIfam" id="TIGR02123">
    <property type="entry name" value="TRAP_fused"/>
    <property type="match status" value="1"/>
</dbReference>
<feature type="transmembrane region" description="Helical" evidence="1">
    <location>
        <begin position="143"/>
        <end position="164"/>
    </location>
</feature>
<feature type="transmembrane region" description="Helical" evidence="1">
    <location>
        <begin position="444"/>
        <end position="469"/>
    </location>
</feature>
<feature type="domain" description="TRAP C4-dicarboxylate transport system permease DctM subunit" evidence="2">
    <location>
        <begin position="127"/>
        <end position="561"/>
    </location>
</feature>
<feature type="transmembrane region" description="Helical" evidence="1">
    <location>
        <begin position="184"/>
        <end position="207"/>
    </location>
</feature>
<evidence type="ECO:0000256" key="1">
    <source>
        <dbReference type="SAM" id="Phobius"/>
    </source>
</evidence>
<keyword evidence="1" id="KW-0812">Transmembrane</keyword>
<feature type="transmembrane region" description="Helical" evidence="1">
    <location>
        <begin position="86"/>
        <end position="106"/>
    </location>
</feature>
<feature type="transmembrane region" description="Helical" evidence="1">
    <location>
        <begin position="30"/>
        <end position="52"/>
    </location>
</feature>
<comment type="caution">
    <text evidence="3">The sequence shown here is derived from an EMBL/GenBank/DDBJ whole genome shotgun (WGS) entry which is preliminary data.</text>
</comment>
<dbReference type="PANTHER" id="PTHR43849:SF2">
    <property type="entry name" value="BLL3936 PROTEIN"/>
    <property type="match status" value="1"/>
</dbReference>
<dbReference type="Proteomes" id="UP000318521">
    <property type="component" value="Unassembled WGS sequence"/>
</dbReference>
<keyword evidence="1" id="KW-0472">Membrane</keyword>
<evidence type="ECO:0000313" key="3">
    <source>
        <dbReference type="EMBL" id="TSB45287.1"/>
    </source>
</evidence>
<feature type="transmembrane region" description="Helical" evidence="1">
    <location>
        <begin position="532"/>
        <end position="553"/>
    </location>
</feature>
<dbReference type="PANTHER" id="PTHR43849">
    <property type="entry name" value="BLL3936 PROTEIN"/>
    <property type="match status" value="1"/>
</dbReference>
<feature type="transmembrane region" description="Helical" evidence="1">
    <location>
        <begin position="565"/>
        <end position="590"/>
    </location>
</feature>
<feature type="transmembrane region" description="Helical" evidence="1">
    <location>
        <begin position="411"/>
        <end position="432"/>
    </location>
</feature>